<protein>
    <submittedName>
        <fullName evidence="2">Uncharacterized protein</fullName>
    </submittedName>
</protein>
<feature type="compositionally biased region" description="Low complexity" evidence="1">
    <location>
        <begin position="184"/>
        <end position="193"/>
    </location>
</feature>
<dbReference type="EMBL" id="CCBN010000008">
    <property type="protein sequence ID" value="CDO54525.1"/>
    <property type="molecule type" value="Genomic_DNA"/>
</dbReference>
<comment type="caution">
    <text evidence="2">The sequence shown here is derived from an EMBL/GenBank/DDBJ whole genome shotgun (WGS) entry which is preliminary data.</text>
</comment>
<feature type="region of interest" description="Disordered" evidence="1">
    <location>
        <begin position="1"/>
        <end position="33"/>
    </location>
</feature>
<reference evidence="2" key="1">
    <citation type="submission" date="2014-03" db="EMBL/GenBank/DDBJ databases">
        <authorList>
            <person name="Casaregola S."/>
        </authorList>
    </citation>
    <scope>NUCLEOTIDE SEQUENCE [LARGE SCALE GENOMIC DNA]</scope>
    <source>
        <strain evidence="2">CLIB 918</strain>
    </source>
</reference>
<sequence length="287" mass="31191">MSVVIPDPTEHISTNPGKDNNGNIINPNANDNNSVIVVRPSNQQLRSDENEDGINHRASLTYQNKVQLLQIFLHLRPLYLDPTMSKASFWQRVNDEISRMLDIPFKSSVYTIKRLVKRRKAQLAHQQKYIAAGAGSSSGNVSNAVFRKVALDELVDKVIQVFQEERALKRKADSGGDNSGRVPAGISSNSSGGAAGSVPAAGAVLSEVATGLPRVGEDARTGTIEFPAIMTGSGHSGPTVDGVEQLFEMVGSMRRALDHQTKVIDQQSKIMELLVKEVKDLREALPK</sequence>
<organism evidence="2 3">
    <name type="scientific">Geotrichum candidum</name>
    <name type="common">Oospora lactis</name>
    <name type="synonym">Dipodascus geotrichum</name>
    <dbReference type="NCBI Taxonomy" id="1173061"/>
    <lineage>
        <taxon>Eukaryota</taxon>
        <taxon>Fungi</taxon>
        <taxon>Dikarya</taxon>
        <taxon>Ascomycota</taxon>
        <taxon>Saccharomycotina</taxon>
        <taxon>Dipodascomycetes</taxon>
        <taxon>Dipodascales</taxon>
        <taxon>Dipodascaceae</taxon>
        <taxon>Geotrichum</taxon>
    </lineage>
</organism>
<feature type="compositionally biased region" description="Low complexity" evidence="1">
    <location>
        <begin position="15"/>
        <end position="33"/>
    </location>
</feature>
<evidence type="ECO:0000313" key="3">
    <source>
        <dbReference type="Proteomes" id="UP000242525"/>
    </source>
</evidence>
<dbReference type="AlphaFoldDB" id="A0A0J9XB67"/>
<keyword evidence="3" id="KW-1185">Reference proteome</keyword>
<evidence type="ECO:0000256" key="1">
    <source>
        <dbReference type="SAM" id="MobiDB-lite"/>
    </source>
</evidence>
<evidence type="ECO:0000313" key="2">
    <source>
        <dbReference type="EMBL" id="CDO54525.1"/>
    </source>
</evidence>
<name>A0A0J9XB67_GEOCN</name>
<gene>
    <name evidence="2" type="ORF">BN980_GECA08s00538g</name>
</gene>
<accession>A0A0J9XB67</accession>
<proteinExistence type="predicted"/>
<dbReference type="Proteomes" id="UP000242525">
    <property type="component" value="Unassembled WGS sequence"/>
</dbReference>
<feature type="region of interest" description="Disordered" evidence="1">
    <location>
        <begin position="169"/>
        <end position="193"/>
    </location>
</feature>